<keyword evidence="3" id="KW-1003">Cell membrane</keyword>
<feature type="transmembrane region" description="Helical" evidence="8">
    <location>
        <begin position="116"/>
        <end position="137"/>
    </location>
</feature>
<feature type="domain" description="Major facilitator superfamily (MFS) profile" evidence="9">
    <location>
        <begin position="25"/>
        <end position="509"/>
    </location>
</feature>
<feature type="transmembrane region" description="Helical" evidence="8">
    <location>
        <begin position="178"/>
        <end position="199"/>
    </location>
</feature>
<comment type="caution">
    <text evidence="10">The sequence shown here is derived from an EMBL/GenBank/DDBJ whole genome shotgun (WGS) entry which is preliminary data.</text>
</comment>
<comment type="subcellular location">
    <subcellularLocation>
        <location evidence="1">Cell membrane</location>
        <topology evidence="1">Multi-pass membrane protein</topology>
    </subcellularLocation>
</comment>
<evidence type="ECO:0000256" key="6">
    <source>
        <dbReference type="ARBA" id="ARBA00023136"/>
    </source>
</evidence>
<dbReference type="InterPro" id="IPR020846">
    <property type="entry name" value="MFS_dom"/>
</dbReference>
<keyword evidence="7" id="KW-0046">Antibiotic resistance</keyword>
<evidence type="ECO:0000259" key="9">
    <source>
        <dbReference type="PROSITE" id="PS50850"/>
    </source>
</evidence>
<evidence type="ECO:0000256" key="5">
    <source>
        <dbReference type="ARBA" id="ARBA00022989"/>
    </source>
</evidence>
<feature type="transmembrane region" description="Helical" evidence="8">
    <location>
        <begin position="345"/>
        <end position="363"/>
    </location>
</feature>
<evidence type="ECO:0000256" key="8">
    <source>
        <dbReference type="SAM" id="Phobius"/>
    </source>
</evidence>
<feature type="transmembrane region" description="Helical" evidence="8">
    <location>
        <begin position="487"/>
        <end position="505"/>
    </location>
</feature>
<reference evidence="10 11" key="1">
    <citation type="submission" date="2020-02" db="EMBL/GenBank/DDBJ databases">
        <title>Whole-genome analyses of novel actinobacteria.</title>
        <authorList>
            <person name="Sahin N."/>
        </authorList>
    </citation>
    <scope>NUCLEOTIDE SEQUENCE [LARGE SCALE GENOMIC DNA]</scope>
    <source>
        <strain evidence="10 11">A7024</strain>
    </source>
</reference>
<feature type="transmembrane region" description="Helical" evidence="8">
    <location>
        <begin position="315"/>
        <end position="333"/>
    </location>
</feature>
<evidence type="ECO:0000256" key="4">
    <source>
        <dbReference type="ARBA" id="ARBA00022692"/>
    </source>
</evidence>
<dbReference type="InterPro" id="IPR036259">
    <property type="entry name" value="MFS_trans_sf"/>
</dbReference>
<dbReference type="PANTHER" id="PTHR42718:SF47">
    <property type="entry name" value="METHYL VIOLOGEN RESISTANCE PROTEIN SMVA"/>
    <property type="match status" value="1"/>
</dbReference>
<dbReference type="Proteomes" id="UP000481583">
    <property type="component" value="Unassembled WGS sequence"/>
</dbReference>
<dbReference type="InterPro" id="IPR011701">
    <property type="entry name" value="MFS"/>
</dbReference>
<dbReference type="Gene3D" id="1.20.1720.10">
    <property type="entry name" value="Multidrug resistance protein D"/>
    <property type="match status" value="1"/>
</dbReference>
<feature type="transmembrane region" description="Helical" evidence="8">
    <location>
        <begin position="23"/>
        <end position="47"/>
    </location>
</feature>
<feature type="transmembrane region" description="Helical" evidence="8">
    <location>
        <begin position="62"/>
        <end position="82"/>
    </location>
</feature>
<evidence type="ECO:0000313" key="10">
    <source>
        <dbReference type="EMBL" id="NGN69390.1"/>
    </source>
</evidence>
<evidence type="ECO:0000256" key="2">
    <source>
        <dbReference type="ARBA" id="ARBA00022448"/>
    </source>
</evidence>
<feature type="transmembrane region" description="Helical" evidence="8">
    <location>
        <begin position="417"/>
        <end position="437"/>
    </location>
</feature>
<gene>
    <name evidence="10" type="ORF">G5C51_36570</name>
</gene>
<keyword evidence="6 8" id="KW-0472">Membrane</keyword>
<organism evidence="10 11">
    <name type="scientific">Streptomyces coryli</name>
    <dbReference type="NCBI Taxonomy" id="1128680"/>
    <lineage>
        <taxon>Bacteria</taxon>
        <taxon>Bacillati</taxon>
        <taxon>Actinomycetota</taxon>
        <taxon>Actinomycetes</taxon>
        <taxon>Kitasatosporales</taxon>
        <taxon>Streptomycetaceae</taxon>
        <taxon>Streptomyces</taxon>
    </lineage>
</organism>
<keyword evidence="2" id="KW-0813">Transport</keyword>
<feature type="transmembrane region" description="Helical" evidence="8">
    <location>
        <begin position="91"/>
        <end position="110"/>
    </location>
</feature>
<evidence type="ECO:0000256" key="7">
    <source>
        <dbReference type="ARBA" id="ARBA00023251"/>
    </source>
</evidence>
<keyword evidence="5 8" id="KW-1133">Transmembrane helix</keyword>
<protein>
    <submittedName>
        <fullName evidence="10">MFS transporter</fullName>
    </submittedName>
</protein>
<dbReference type="Pfam" id="PF07690">
    <property type="entry name" value="MFS_1"/>
    <property type="match status" value="1"/>
</dbReference>
<feature type="transmembrane region" description="Helical" evidence="8">
    <location>
        <begin position="211"/>
        <end position="229"/>
    </location>
</feature>
<name>A0A6G4UCE8_9ACTN</name>
<dbReference type="EMBL" id="JAAKZV010000290">
    <property type="protein sequence ID" value="NGN69390.1"/>
    <property type="molecule type" value="Genomic_DNA"/>
</dbReference>
<feature type="transmembrane region" description="Helical" evidence="8">
    <location>
        <begin position="375"/>
        <end position="396"/>
    </location>
</feature>
<keyword evidence="11" id="KW-1185">Reference proteome</keyword>
<feature type="transmembrane region" description="Helical" evidence="8">
    <location>
        <begin position="241"/>
        <end position="258"/>
    </location>
</feature>
<accession>A0A6G4UCE8</accession>
<dbReference type="SUPFAM" id="SSF103473">
    <property type="entry name" value="MFS general substrate transporter"/>
    <property type="match status" value="1"/>
</dbReference>
<feature type="transmembrane region" description="Helical" evidence="8">
    <location>
        <begin position="279"/>
        <end position="303"/>
    </location>
</feature>
<dbReference type="PANTHER" id="PTHR42718">
    <property type="entry name" value="MAJOR FACILITATOR SUPERFAMILY MULTIDRUG TRANSPORTER MFSC"/>
    <property type="match status" value="1"/>
</dbReference>
<sequence length="516" mass="53599">MTAQSEAASPAPHPDPAVHARRWVILAILSGSLLLIGMDTTILNVAFPSLVADLQPGSVEQLWIIDAYALAISGLLVTAGAFGDRWGRKRLLIAGFALFALASLAAVFATAAWQVIAARALLGVGGAAIMPSTLSILRDTFVDAKERAFAYAVWTAVIGGGLALGPVVGGLLVEHFGWQSAFLLNIPVAVAVIALGSWLLPESRSPRTGKWDWPGVGQSIVGMVALAGGIKQLGKSGVDSALPWVLLAIAAVALTVFVRRQLRLANPLLHVRLFAGRAFAVSAGAIFLGMVGLGAVMFLITQWFQYAEGFSPLQAGVRLLPAPIALIVTSVVTPKLMQRYQVRKVMAAGLVLMAAGLAVPYLVQRATDTDLGYPTMAIALGLLGLGAGVATTVASVTLMSVTPMEHVGGAAAIDETCYELGAAMGVAILGSLTAALYRSRLPDDLPGHAHDSVGEAAHAAKEMGGPAGRELLAEAAHAFTRAMTPSFMAGAVLCLAAAWLAWSLIPRDVRPTENAH</sequence>
<dbReference type="GO" id="GO:0022857">
    <property type="term" value="F:transmembrane transporter activity"/>
    <property type="evidence" value="ECO:0007669"/>
    <property type="project" value="InterPro"/>
</dbReference>
<evidence type="ECO:0000313" key="11">
    <source>
        <dbReference type="Proteomes" id="UP000481583"/>
    </source>
</evidence>
<feature type="transmembrane region" description="Helical" evidence="8">
    <location>
        <begin position="149"/>
        <end position="172"/>
    </location>
</feature>
<dbReference type="Gene3D" id="1.20.1250.20">
    <property type="entry name" value="MFS general substrate transporter like domains"/>
    <property type="match status" value="1"/>
</dbReference>
<dbReference type="AlphaFoldDB" id="A0A6G4UCE8"/>
<dbReference type="CDD" id="cd17321">
    <property type="entry name" value="MFS_MMR_MDR_like"/>
    <property type="match status" value="1"/>
</dbReference>
<dbReference type="GO" id="GO:0005886">
    <property type="term" value="C:plasma membrane"/>
    <property type="evidence" value="ECO:0007669"/>
    <property type="project" value="UniProtKB-SubCell"/>
</dbReference>
<evidence type="ECO:0000256" key="1">
    <source>
        <dbReference type="ARBA" id="ARBA00004651"/>
    </source>
</evidence>
<dbReference type="RefSeq" id="WP_165244285.1">
    <property type="nucleotide sequence ID" value="NZ_JAAKZV010000290.1"/>
</dbReference>
<dbReference type="PROSITE" id="PS50850">
    <property type="entry name" value="MFS"/>
    <property type="match status" value="1"/>
</dbReference>
<dbReference type="GO" id="GO:0046677">
    <property type="term" value="P:response to antibiotic"/>
    <property type="evidence" value="ECO:0007669"/>
    <property type="project" value="UniProtKB-KW"/>
</dbReference>
<keyword evidence="4 8" id="KW-0812">Transmembrane</keyword>
<proteinExistence type="predicted"/>
<evidence type="ECO:0000256" key="3">
    <source>
        <dbReference type="ARBA" id="ARBA00022475"/>
    </source>
</evidence>